<dbReference type="EMBL" id="JABXBU010002228">
    <property type="protein sequence ID" value="KAF8770757.1"/>
    <property type="molecule type" value="Genomic_DNA"/>
</dbReference>
<feature type="compositionally biased region" description="Basic and acidic residues" evidence="1">
    <location>
        <begin position="29"/>
        <end position="42"/>
    </location>
</feature>
<reference evidence="3" key="2">
    <citation type="submission" date="2020-06" db="EMBL/GenBank/DDBJ databases">
        <authorList>
            <person name="Sheffer M."/>
        </authorList>
    </citation>
    <scope>NUCLEOTIDE SEQUENCE</scope>
</reference>
<protein>
    <submittedName>
        <fullName evidence="3">Protein ATP6V1FNB like protein</fullName>
    </submittedName>
</protein>
<reference evidence="3" key="1">
    <citation type="journal article" date="2020" name="bioRxiv">
        <title>Chromosome-level reference genome of the European wasp spider Argiope bruennichi: a resource for studies on range expansion and evolutionary adaptation.</title>
        <authorList>
            <person name="Sheffer M.M."/>
            <person name="Hoppe A."/>
            <person name="Krehenwinkel H."/>
            <person name="Uhl G."/>
            <person name="Kuss A.W."/>
            <person name="Jensen L."/>
            <person name="Jensen C."/>
            <person name="Gillespie R.G."/>
            <person name="Hoff K.J."/>
            <person name="Prost S."/>
        </authorList>
    </citation>
    <scope>NUCLEOTIDE SEQUENCE</scope>
</reference>
<evidence type="ECO:0000313" key="3">
    <source>
        <dbReference type="EMBL" id="KAF8770757.1"/>
    </source>
</evidence>
<dbReference type="Proteomes" id="UP000807504">
    <property type="component" value="Unassembled WGS sequence"/>
</dbReference>
<dbReference type="PANTHER" id="PTHR35826:SF1">
    <property type="entry name" value="PROTEIN ATP6V1FNB-LIKE"/>
    <property type="match status" value="1"/>
</dbReference>
<evidence type="ECO:0000259" key="2">
    <source>
        <dbReference type="Pfam" id="PF22589"/>
    </source>
</evidence>
<gene>
    <name evidence="3" type="ORF">HNY73_018248</name>
</gene>
<dbReference type="Pfam" id="PF22589">
    <property type="entry name" value="SPMIP1"/>
    <property type="match status" value="1"/>
</dbReference>
<feature type="domain" description="Sperm microtubule inner protein 1 C-terminal" evidence="2">
    <location>
        <begin position="118"/>
        <end position="214"/>
    </location>
</feature>
<feature type="region of interest" description="Disordered" evidence="1">
    <location>
        <begin position="19"/>
        <end position="61"/>
    </location>
</feature>
<organism evidence="3 4">
    <name type="scientific">Argiope bruennichi</name>
    <name type="common">Wasp spider</name>
    <name type="synonym">Aranea bruennichi</name>
    <dbReference type="NCBI Taxonomy" id="94029"/>
    <lineage>
        <taxon>Eukaryota</taxon>
        <taxon>Metazoa</taxon>
        <taxon>Ecdysozoa</taxon>
        <taxon>Arthropoda</taxon>
        <taxon>Chelicerata</taxon>
        <taxon>Arachnida</taxon>
        <taxon>Araneae</taxon>
        <taxon>Araneomorphae</taxon>
        <taxon>Entelegynae</taxon>
        <taxon>Araneoidea</taxon>
        <taxon>Araneidae</taxon>
        <taxon>Argiope</taxon>
    </lineage>
</organism>
<name>A0A8T0EDF7_ARGBR</name>
<keyword evidence="4" id="KW-1185">Reference proteome</keyword>
<dbReference type="AlphaFoldDB" id="A0A8T0EDF7"/>
<feature type="compositionally biased region" description="Polar residues" evidence="1">
    <location>
        <begin position="43"/>
        <end position="55"/>
    </location>
</feature>
<proteinExistence type="predicted"/>
<accession>A0A8T0EDF7</accession>
<sequence length="218" mass="25016">MKNKTVCFVPLISVSFSDDWVSDDDSSVDETHSEAQEYDMKEQTSSMKAQYNPSPESTEEKKLFLKKETGKKRLCRSCASNKVKEPSTKAVGNDKIERKTLQKGKFNTNETTCICSTNGGSNEARRVDDMKPMKPVPISIKKHIYKGISHDGEGRSKYLQIRYRTAPEERWYNPVTSSMQYGWTWGYPPEIKCPEYGKNMTIIKSFFRPNDVNLKPRS</sequence>
<dbReference type="PANTHER" id="PTHR35826">
    <property type="entry name" value="PROTEIN ATP6V1FNB-LIKE"/>
    <property type="match status" value="1"/>
</dbReference>
<comment type="caution">
    <text evidence="3">The sequence shown here is derived from an EMBL/GenBank/DDBJ whole genome shotgun (WGS) entry which is preliminary data.</text>
</comment>
<evidence type="ECO:0000313" key="4">
    <source>
        <dbReference type="Proteomes" id="UP000807504"/>
    </source>
</evidence>
<evidence type="ECO:0000256" key="1">
    <source>
        <dbReference type="SAM" id="MobiDB-lite"/>
    </source>
</evidence>
<dbReference type="InterPro" id="IPR054323">
    <property type="entry name" value="SPMIP1_C"/>
</dbReference>